<dbReference type="GeneID" id="54407723"/>
<feature type="transmembrane region" description="Helical" evidence="1">
    <location>
        <begin position="131"/>
        <end position="151"/>
    </location>
</feature>
<dbReference type="AlphaFoldDB" id="A0A6A6AS97"/>
<evidence type="ECO:0000313" key="3">
    <source>
        <dbReference type="Proteomes" id="UP000799771"/>
    </source>
</evidence>
<gene>
    <name evidence="2" type="ORF">P153DRAFT_363085</name>
</gene>
<reference evidence="2" key="1">
    <citation type="journal article" date="2020" name="Stud. Mycol.">
        <title>101 Dothideomycetes genomes: a test case for predicting lifestyles and emergence of pathogens.</title>
        <authorList>
            <person name="Haridas S."/>
            <person name="Albert R."/>
            <person name="Binder M."/>
            <person name="Bloem J."/>
            <person name="Labutti K."/>
            <person name="Salamov A."/>
            <person name="Andreopoulos B."/>
            <person name="Baker S."/>
            <person name="Barry K."/>
            <person name="Bills G."/>
            <person name="Bluhm B."/>
            <person name="Cannon C."/>
            <person name="Castanera R."/>
            <person name="Culley D."/>
            <person name="Daum C."/>
            <person name="Ezra D."/>
            <person name="Gonzalez J."/>
            <person name="Henrissat B."/>
            <person name="Kuo A."/>
            <person name="Liang C."/>
            <person name="Lipzen A."/>
            <person name="Lutzoni F."/>
            <person name="Magnuson J."/>
            <person name="Mondo S."/>
            <person name="Nolan M."/>
            <person name="Ohm R."/>
            <person name="Pangilinan J."/>
            <person name="Park H.-J."/>
            <person name="Ramirez L."/>
            <person name="Alfaro M."/>
            <person name="Sun H."/>
            <person name="Tritt A."/>
            <person name="Yoshinaga Y."/>
            <person name="Zwiers L.-H."/>
            <person name="Turgeon B."/>
            <person name="Goodwin S."/>
            <person name="Spatafora J."/>
            <person name="Crous P."/>
            <person name="Grigoriev I."/>
        </authorList>
    </citation>
    <scope>NUCLEOTIDE SEQUENCE</scope>
    <source>
        <strain evidence="2">CBS 119687</strain>
    </source>
</reference>
<dbReference type="Proteomes" id="UP000799771">
    <property type="component" value="Unassembled WGS sequence"/>
</dbReference>
<feature type="transmembrane region" description="Helical" evidence="1">
    <location>
        <begin position="461"/>
        <end position="484"/>
    </location>
</feature>
<evidence type="ECO:0000313" key="2">
    <source>
        <dbReference type="EMBL" id="KAF2134083.1"/>
    </source>
</evidence>
<keyword evidence="1" id="KW-0812">Transmembrane</keyword>
<feature type="transmembrane region" description="Helical" evidence="1">
    <location>
        <begin position="48"/>
        <end position="67"/>
    </location>
</feature>
<keyword evidence="3" id="KW-1185">Reference proteome</keyword>
<keyword evidence="1" id="KW-1133">Transmembrane helix</keyword>
<dbReference type="OrthoDB" id="5420013at2759"/>
<organism evidence="2 3">
    <name type="scientific">Dothidotthia symphoricarpi CBS 119687</name>
    <dbReference type="NCBI Taxonomy" id="1392245"/>
    <lineage>
        <taxon>Eukaryota</taxon>
        <taxon>Fungi</taxon>
        <taxon>Dikarya</taxon>
        <taxon>Ascomycota</taxon>
        <taxon>Pezizomycotina</taxon>
        <taxon>Dothideomycetes</taxon>
        <taxon>Pleosporomycetidae</taxon>
        <taxon>Pleosporales</taxon>
        <taxon>Dothidotthiaceae</taxon>
        <taxon>Dothidotthia</taxon>
    </lineage>
</organism>
<proteinExistence type="predicted"/>
<name>A0A6A6AS97_9PLEO</name>
<protein>
    <submittedName>
        <fullName evidence="2">Uncharacterized protein</fullName>
    </submittedName>
</protein>
<evidence type="ECO:0000256" key="1">
    <source>
        <dbReference type="SAM" id="Phobius"/>
    </source>
</evidence>
<sequence>MFVVGGKNATTTTIEPAEAYLSRSTSIQTPEKFGKPVANRKISRKDQLALIGCLMASSVAMVVVFVPRLAVHFGQDGQFIWIGLCLTIMGWCTQHPLRRMFLILATNSQASTLQTFDAVLRSDPFADKADWSFRFVLVIMLALNPMLSIAYKRLGDGTARYGSATVQVSTGLTGPPGTQNIGYGLSQFVNATLPWFQGSGGEEQAYGFNTYVPDERTAVILDGPMPTYLLEAQASLGSRQTKYVTGTVTALVCSLSNNTSLDADTLNDMMANEDFNEFYASSTWVWDGDKYRIGLVLPSIYNNTDIYYAAYNVTNNETFGSRAQHYELWRQRYNATWHITPTTIQLHSAKSNDHQPVLDNGVFTDNRVSIVELYLYALVEYDTRFRSISPSSALNDSAEKSRKNNAVPLGLMVWARMVAWWGPETWTSHEEGVPDAAQRQAMHYDSIMTEEIEAVVNQRDWRIALVLLLSPVILILSLASRVLYWPHAAIGEGFSIVSILASVEAKGLTLLKGAGLSGHLQRKIFLGFWSEEERSSRKRHLVTTLGIAPIKSQKLESGKMFY</sequence>
<dbReference type="RefSeq" id="XP_033528470.1">
    <property type="nucleotide sequence ID" value="XM_033667291.1"/>
</dbReference>
<dbReference type="EMBL" id="ML977498">
    <property type="protein sequence ID" value="KAF2134083.1"/>
    <property type="molecule type" value="Genomic_DNA"/>
</dbReference>
<keyword evidence="1" id="KW-0472">Membrane</keyword>
<accession>A0A6A6AS97</accession>